<feature type="region of interest" description="Disordered" evidence="1">
    <location>
        <begin position="78"/>
        <end position="122"/>
    </location>
</feature>
<dbReference type="EMBL" id="HBFK01024801">
    <property type="protein sequence ID" value="CAD8748736.1"/>
    <property type="molecule type" value="Transcribed_RNA"/>
</dbReference>
<name>A0A6U2JI59_HEMAN</name>
<organism evidence="2">
    <name type="scientific">Hemiselmis andersenii</name>
    <name type="common">Cryptophyte alga</name>
    <dbReference type="NCBI Taxonomy" id="464988"/>
    <lineage>
        <taxon>Eukaryota</taxon>
        <taxon>Cryptophyceae</taxon>
        <taxon>Cryptomonadales</taxon>
        <taxon>Hemiselmidaceae</taxon>
        <taxon>Hemiselmis</taxon>
    </lineage>
</organism>
<feature type="compositionally biased region" description="Basic and acidic residues" evidence="1">
    <location>
        <begin position="102"/>
        <end position="122"/>
    </location>
</feature>
<protein>
    <submittedName>
        <fullName evidence="2">Uncharacterized protein</fullName>
    </submittedName>
</protein>
<evidence type="ECO:0000313" key="2">
    <source>
        <dbReference type="EMBL" id="CAD8748736.1"/>
    </source>
</evidence>
<accession>A0A6U2JI59</accession>
<reference evidence="2" key="1">
    <citation type="submission" date="2021-01" db="EMBL/GenBank/DDBJ databases">
        <authorList>
            <person name="Corre E."/>
            <person name="Pelletier E."/>
            <person name="Niang G."/>
            <person name="Scheremetjew M."/>
            <person name="Finn R."/>
            <person name="Kale V."/>
            <person name="Holt S."/>
            <person name="Cochrane G."/>
            <person name="Meng A."/>
            <person name="Brown T."/>
            <person name="Cohen L."/>
        </authorList>
    </citation>
    <scope>NUCLEOTIDE SEQUENCE</scope>
    <source>
        <strain evidence="2">CCMP441</strain>
    </source>
</reference>
<dbReference type="AlphaFoldDB" id="A0A6U2JI59"/>
<proteinExistence type="predicted"/>
<evidence type="ECO:0000256" key="1">
    <source>
        <dbReference type="SAM" id="MobiDB-lite"/>
    </source>
</evidence>
<feature type="compositionally biased region" description="Basic and acidic residues" evidence="1">
    <location>
        <begin position="79"/>
        <end position="94"/>
    </location>
</feature>
<gene>
    <name evidence="2" type="ORF">HAND1043_LOCUS15233</name>
</gene>
<sequence>MGGICQRCIPCEVPQSLRSPPVEEGVEWWQSGGDEKAMTNSGDNLCIRVGQYNSNYTSMDVLKLEIERHQLNMQLNMTKDQDGGKIHESRDTQRSCDSTVSRLDRVDRHEVEPEPAERRWSL</sequence>